<dbReference type="OrthoDB" id="26305at2157"/>
<evidence type="ECO:0008006" key="3">
    <source>
        <dbReference type="Google" id="ProtNLM"/>
    </source>
</evidence>
<accession>K0IHD9</accession>
<name>K0IHD9_NITGG</name>
<dbReference type="AlphaFoldDB" id="K0IHD9"/>
<protein>
    <recommendedName>
        <fullName evidence="3">Sjogrens syndrome scleroderma autoantigen 1</fullName>
    </recommendedName>
</protein>
<proteinExistence type="predicted"/>
<dbReference type="BioCyc" id="CNIT1237085:G1324-1379-MONOMER"/>
<evidence type="ECO:0000313" key="1">
    <source>
        <dbReference type="EMBL" id="AFU58318.1"/>
    </source>
</evidence>
<dbReference type="STRING" id="1237085.Ngar_c13810"/>
<dbReference type="HOGENOM" id="CLU_1965441_0_0_2"/>
<keyword evidence="2" id="KW-1185">Reference proteome</keyword>
<dbReference type="Pfam" id="PF06677">
    <property type="entry name" value="Auto_anti-p27"/>
    <property type="match status" value="1"/>
</dbReference>
<evidence type="ECO:0000313" key="2">
    <source>
        <dbReference type="Proteomes" id="UP000008037"/>
    </source>
</evidence>
<dbReference type="InterPro" id="IPR009563">
    <property type="entry name" value="SSSCA1"/>
</dbReference>
<dbReference type="InParanoid" id="K0IHD9"/>
<dbReference type="RefSeq" id="WP_015018855.1">
    <property type="nucleotide sequence ID" value="NC_018719.1"/>
</dbReference>
<dbReference type="EMBL" id="CP002408">
    <property type="protein sequence ID" value="AFU58318.1"/>
    <property type="molecule type" value="Genomic_DNA"/>
</dbReference>
<reference evidence="1 2" key="1">
    <citation type="journal article" date="2012" name="Environ. Microbiol.">
        <title>The genome of the ammonia-oxidizing Candidatus Nitrososphaera gargensis: insights into metabolic versatility and environmental adaptations.</title>
        <authorList>
            <person name="Spang A."/>
            <person name="Poehlein A."/>
            <person name="Offre P."/>
            <person name="Zumbragel S."/>
            <person name="Haider S."/>
            <person name="Rychlik N."/>
            <person name="Nowka B."/>
            <person name="Schmeisser C."/>
            <person name="Lebedeva E.V."/>
            <person name="Rattei T."/>
            <person name="Bohm C."/>
            <person name="Schmid M."/>
            <person name="Galushko A."/>
            <person name="Hatzenpichler R."/>
            <person name="Weinmaier T."/>
            <person name="Daniel R."/>
            <person name="Schleper C."/>
            <person name="Spieck E."/>
            <person name="Streit W."/>
            <person name="Wagner M."/>
        </authorList>
    </citation>
    <scope>NUCLEOTIDE SEQUENCE [LARGE SCALE GENOMIC DNA]</scope>
    <source>
        <strain evidence="2">Ga9.2</strain>
    </source>
</reference>
<organism evidence="1 2">
    <name type="scientific">Nitrososphaera gargensis (strain Ga9.2)</name>
    <dbReference type="NCBI Taxonomy" id="1237085"/>
    <lineage>
        <taxon>Archaea</taxon>
        <taxon>Nitrososphaerota</taxon>
        <taxon>Nitrososphaeria</taxon>
        <taxon>Nitrososphaerales</taxon>
        <taxon>Nitrososphaeraceae</taxon>
        <taxon>Nitrososphaera</taxon>
    </lineage>
</organism>
<dbReference type="KEGG" id="nga:Ngar_c13810"/>
<sequence length="122" mass="12728">MSSEDSASRIRSAASLLVKGGTLTSDACPKCGGVQVRFANKTTCINCGNEVKAGAAQKAEPEKAAPAQASSGLASAASLIEEKIMLLATEIKNESDISVQKQKAELLESYLRILEKTKSLLG</sequence>
<dbReference type="Proteomes" id="UP000008037">
    <property type="component" value="Chromosome"/>
</dbReference>
<gene>
    <name evidence="1" type="ordered locus">Ngar_c13810</name>
</gene>
<dbReference type="GeneID" id="13797640"/>